<sequence length="342" mass="40406">MDKILNDFKVIDLSGYSFSGKSAYFDLLCEFEGYNYHSREFEFELVRISDGILDLYNALVENWSPVRSSEAIRKFKRLIRVFGGNDKFSSRLLGRGYKYDYYFKDFSKISEKLLEQLVNASWKSEWPFAYTNYPLYRIILKKILFRLGKKNIFESEVFLSRFEKDEFLSIIRDYFDMLIRNNMMKDKDKALILNNAFETTDPSKSHSFFYHAKSIIVDRDPRDIYLSALKNGSVGGVNVGKTAIGNNVDDFIYRFKLYRKDLKTTENVLRINFENLVMEYDKTLSRIFSFLGEESSVHIYPKKYFNPDISRKGVGMWKNVGGQLKKDIEKIYFELKDYCLDI</sequence>
<evidence type="ECO:0000313" key="1">
    <source>
        <dbReference type="EMBL" id="MPL78166.1"/>
    </source>
</evidence>
<dbReference type="SUPFAM" id="SSF52540">
    <property type="entry name" value="P-loop containing nucleoside triphosphate hydrolases"/>
    <property type="match status" value="1"/>
</dbReference>
<proteinExistence type="predicted"/>
<dbReference type="InterPro" id="IPR027417">
    <property type="entry name" value="P-loop_NTPase"/>
</dbReference>
<dbReference type="AlphaFoldDB" id="A0A644UGP7"/>
<reference evidence="1" key="1">
    <citation type="submission" date="2019-08" db="EMBL/GenBank/DDBJ databases">
        <authorList>
            <person name="Kucharzyk K."/>
            <person name="Murdoch R.W."/>
            <person name="Higgins S."/>
            <person name="Loffler F."/>
        </authorList>
    </citation>
    <scope>NUCLEOTIDE SEQUENCE</scope>
</reference>
<accession>A0A644UGP7</accession>
<organism evidence="1">
    <name type="scientific">bioreactor metagenome</name>
    <dbReference type="NCBI Taxonomy" id="1076179"/>
    <lineage>
        <taxon>unclassified sequences</taxon>
        <taxon>metagenomes</taxon>
        <taxon>ecological metagenomes</taxon>
    </lineage>
</organism>
<name>A0A644UGP7_9ZZZZ</name>
<dbReference type="Gene3D" id="3.40.50.300">
    <property type="entry name" value="P-loop containing nucleotide triphosphate hydrolases"/>
    <property type="match status" value="1"/>
</dbReference>
<dbReference type="EMBL" id="VSSQ01000114">
    <property type="protein sequence ID" value="MPL78166.1"/>
    <property type="molecule type" value="Genomic_DNA"/>
</dbReference>
<gene>
    <name evidence="1" type="ORF">SDC9_24030</name>
</gene>
<evidence type="ECO:0008006" key="2">
    <source>
        <dbReference type="Google" id="ProtNLM"/>
    </source>
</evidence>
<protein>
    <recommendedName>
        <fullName evidence="2">Sulfotransferase domain-containing protein</fullName>
    </recommendedName>
</protein>
<comment type="caution">
    <text evidence="1">The sequence shown here is derived from an EMBL/GenBank/DDBJ whole genome shotgun (WGS) entry which is preliminary data.</text>
</comment>